<feature type="domain" description="Mannosylglycerate hydrolase MGH1-like glycoside hydrolase" evidence="1">
    <location>
        <begin position="699"/>
        <end position="870"/>
    </location>
</feature>
<proteinExistence type="predicted"/>
<comment type="caution">
    <text evidence="2">The sequence shown here is derived from an EMBL/GenBank/DDBJ whole genome shotgun (WGS) entry which is preliminary data.</text>
</comment>
<dbReference type="Pfam" id="PF22422">
    <property type="entry name" value="MGH1-like_GH"/>
    <property type="match status" value="2"/>
</dbReference>
<organism evidence="2 3">
    <name type="scientific">Crocosphaera chwakensis CCY0110</name>
    <dbReference type="NCBI Taxonomy" id="391612"/>
    <lineage>
        <taxon>Bacteria</taxon>
        <taxon>Bacillati</taxon>
        <taxon>Cyanobacteriota</taxon>
        <taxon>Cyanophyceae</taxon>
        <taxon>Oscillatoriophycideae</taxon>
        <taxon>Chroococcales</taxon>
        <taxon>Aphanothecaceae</taxon>
        <taxon>Crocosphaera</taxon>
        <taxon>Crocosphaera chwakensis</taxon>
    </lineage>
</organism>
<keyword evidence="3" id="KW-1185">Reference proteome</keyword>
<dbReference type="EMBL" id="AAXW01000015">
    <property type="protein sequence ID" value="EAZ91235.1"/>
    <property type="molecule type" value="Genomic_DNA"/>
</dbReference>
<dbReference type="RefSeq" id="WP_008275626.1">
    <property type="nucleotide sequence ID" value="NZ_AAXW01000015.1"/>
</dbReference>
<dbReference type="AlphaFoldDB" id="A3IQG0"/>
<dbReference type="Proteomes" id="UP000003781">
    <property type="component" value="Unassembled WGS sequence"/>
</dbReference>
<dbReference type="PANTHER" id="PTHR10412:SF10">
    <property type="entry name" value="GLYCOSYL HYDROLASE FAMILY 63 C-TERMINAL DOMAIN-CONTAINING PROTEIN"/>
    <property type="match status" value="1"/>
</dbReference>
<evidence type="ECO:0000313" key="3">
    <source>
        <dbReference type="Proteomes" id="UP000003781"/>
    </source>
</evidence>
<evidence type="ECO:0000313" key="2">
    <source>
        <dbReference type="EMBL" id="EAZ91235.1"/>
    </source>
</evidence>
<accession>A3IQG0</accession>
<dbReference type="PANTHER" id="PTHR10412">
    <property type="entry name" value="MANNOSYL-OLIGOSACCHARIDE GLUCOSIDASE"/>
    <property type="match status" value="1"/>
</dbReference>
<dbReference type="eggNOG" id="COG1452">
    <property type="taxonomic scope" value="Bacteria"/>
</dbReference>
<evidence type="ECO:0000259" key="1">
    <source>
        <dbReference type="Pfam" id="PF22422"/>
    </source>
</evidence>
<dbReference type="SUPFAM" id="SSF48208">
    <property type="entry name" value="Six-hairpin glycosidases"/>
    <property type="match status" value="1"/>
</dbReference>
<dbReference type="InterPro" id="IPR012341">
    <property type="entry name" value="6hp_glycosidase-like_sf"/>
</dbReference>
<sequence>MSSSKQLTQEEIRLKEDRERQAYWRRWGCYLSDRQWGTVREDYSKDGSAWDYFSFEQSHYRAYRWGEDGIAGISDNHQRLCFALSFWNGQDPCLKERLFGLTNKQGNHGEDVKECYFQLDNTPTHSYMKYLYKYPQNCFPYEQLKEKNKQRGLTDGEFEILHTGIFDDNQYFDITVEYAKASDEDILIKIHITNRSSQLKQLHLLPTLWFRNVWSWDDETHKPNLKIYENKEDYSIIEANHYELGKRWLYCSGSEQLLFTENETNYQRLSNTDNNSPYVKDGFNRYIVNGDELAVNPNKIGTKFAAYYCLEIPGEETQTITLRLCDNPHLDSPFNQTYHNIFNTRHQEANEFYQRISPYEKNPELRNIQRQAFAGLLWNKQYYYYEIDTWLAGDPKQPKPPEERKEGNNSDWQHIHIYDVISMPDKWEYPYFAAWDWAFHLIPLATIDPEFAKTQLHHLTREWYMHPNGQFPAYEWDFNGVNPPVQAWAAWRIYTIERKMYGNCDKKFLERVFQKLLLNFTWWINRQDKDGNNVFQGGFLGLDNIGVFNRGGDIPTGGKLTQSDATSWVAMYCLNMLTIALELAKENDVYEDMASKFFEHFLYIVDAMNHMGSEGATLWNEEDGFYYDVLDLPNRENIDLKVRSLVGLIPLLAVTTIESETLKKLPNFSQQVDWFVKNRPQLSRNLACLEGCGQYSRRLLAMVDQNKLRLLLEKMLDEGEFLSDFGIRSVSRYHADNPYKFETENETYTIGYEPAESQTAMFGGNSNWRGPVWFPINYLLIEALQKFDFYYGDDFKVECPKGSGKMMTLWDVSLEVERRLVDIFLPNESGNRPVFKDMELFNNDPHWQDLLLFCEYFHGDNGKGLGASHQTGWTGLIAKLILQRSEYS</sequence>
<dbReference type="InterPro" id="IPR004888">
    <property type="entry name" value="Glycoside_hydrolase_63"/>
</dbReference>
<dbReference type="Gene3D" id="1.50.10.10">
    <property type="match status" value="1"/>
</dbReference>
<reference evidence="2 3" key="1">
    <citation type="submission" date="2007-03" db="EMBL/GenBank/DDBJ databases">
        <authorList>
            <person name="Stal L."/>
            <person name="Ferriera S."/>
            <person name="Johnson J."/>
            <person name="Kravitz S."/>
            <person name="Beeson K."/>
            <person name="Sutton G."/>
            <person name="Rogers Y.-H."/>
            <person name="Friedman R."/>
            <person name="Frazier M."/>
            <person name="Venter J.C."/>
        </authorList>
    </citation>
    <scope>NUCLEOTIDE SEQUENCE [LARGE SCALE GENOMIC DNA]</scope>
    <source>
        <strain evidence="2 3">CCY0110</strain>
    </source>
</reference>
<feature type="domain" description="Mannosylglycerate hydrolase MGH1-like glycoside hydrolase" evidence="1">
    <location>
        <begin position="429"/>
        <end position="533"/>
    </location>
</feature>
<gene>
    <name evidence="2" type="ORF">CY0110_11447</name>
</gene>
<protein>
    <recommendedName>
        <fullName evidence="1">Mannosylglycerate hydrolase MGH1-like glycoside hydrolase domain-containing protein</fullName>
    </recommendedName>
</protein>
<name>A3IQG0_9CHRO</name>
<dbReference type="GO" id="GO:0004573">
    <property type="term" value="F:Glc3Man9GlcNAc2 oligosaccharide glucosidase activity"/>
    <property type="evidence" value="ECO:0007669"/>
    <property type="project" value="InterPro"/>
</dbReference>
<dbReference type="InterPro" id="IPR054491">
    <property type="entry name" value="MGH1-like_GH"/>
</dbReference>
<dbReference type="GO" id="GO:0009311">
    <property type="term" value="P:oligosaccharide metabolic process"/>
    <property type="evidence" value="ECO:0007669"/>
    <property type="project" value="InterPro"/>
</dbReference>
<dbReference type="OrthoDB" id="9798687at2"/>
<dbReference type="InterPro" id="IPR008928">
    <property type="entry name" value="6-hairpin_glycosidase_sf"/>
</dbReference>